<feature type="transmembrane region" description="Helical" evidence="6">
    <location>
        <begin position="206"/>
        <end position="224"/>
    </location>
</feature>
<comment type="caution">
    <text evidence="8">The sequence shown here is derived from an EMBL/GenBank/DDBJ whole genome shotgun (WGS) entry which is preliminary data.</text>
</comment>
<keyword evidence="4 6" id="KW-1133">Transmembrane helix</keyword>
<feature type="transmembrane region" description="Helical" evidence="6">
    <location>
        <begin position="103"/>
        <end position="125"/>
    </location>
</feature>
<sequence length="225" mass="24439">MGMAGQQRLKVWDPWVRAFHWLLVIGLVLAWYSAEYGFGELGKVWHMRIGTAVLGLIVFRVLWGLVGSQTARFSQFVKGPGAVLGYLKALPRRAPTPIGHNPLGGWAVVVLLLLAAAQPITGLFASDDILSSGYLANDVPAAVQDAIGGLHKDLFWVLLGFVGLHVVATFAYLPLKRENLIRWMITGRRPAPASWREPWFASPGRALVCIAVAAGVAVAIPQIWG</sequence>
<evidence type="ECO:0000256" key="2">
    <source>
        <dbReference type="ARBA" id="ARBA00022475"/>
    </source>
</evidence>
<reference evidence="8" key="1">
    <citation type="submission" date="2017-08" db="EMBL/GenBank/DDBJ databases">
        <authorList>
            <person name="Imhoff J.F."/>
            <person name="Rahn T."/>
            <person name="Kuenzel S."/>
            <person name="Neulinger S.C."/>
        </authorList>
    </citation>
    <scope>NUCLEOTIDE SEQUENCE</scope>
    <source>
        <strain evidence="8">DSM 9154</strain>
    </source>
</reference>
<dbReference type="Proteomes" id="UP000778970">
    <property type="component" value="Unassembled WGS sequence"/>
</dbReference>
<dbReference type="PANTHER" id="PTHR30485:SF2">
    <property type="entry name" value="BLL0597 PROTEIN"/>
    <property type="match status" value="1"/>
</dbReference>
<evidence type="ECO:0000256" key="6">
    <source>
        <dbReference type="SAM" id="Phobius"/>
    </source>
</evidence>
<dbReference type="GO" id="GO:0005886">
    <property type="term" value="C:plasma membrane"/>
    <property type="evidence" value="ECO:0007669"/>
    <property type="project" value="UniProtKB-SubCell"/>
</dbReference>
<gene>
    <name evidence="8" type="ORF">CKO21_00830</name>
</gene>
<dbReference type="Gene3D" id="1.20.950.20">
    <property type="entry name" value="Transmembrane di-heme cytochromes, Chain C"/>
    <property type="match status" value="1"/>
</dbReference>
<dbReference type="PANTHER" id="PTHR30485">
    <property type="entry name" value="NI/FE-HYDROGENASE 1 B-TYPE CYTOCHROME SUBUNIT"/>
    <property type="match status" value="1"/>
</dbReference>
<dbReference type="GO" id="GO:0020037">
    <property type="term" value="F:heme binding"/>
    <property type="evidence" value="ECO:0007669"/>
    <property type="project" value="TreeGrafter"/>
</dbReference>
<dbReference type="InterPro" id="IPR016174">
    <property type="entry name" value="Di-haem_cyt_TM"/>
</dbReference>
<evidence type="ECO:0000313" key="8">
    <source>
        <dbReference type="EMBL" id="MBK1695788.1"/>
    </source>
</evidence>
<feature type="domain" description="Cytochrome b561 bacterial/Ni-hydrogenase" evidence="7">
    <location>
        <begin position="11"/>
        <end position="187"/>
    </location>
</feature>
<evidence type="ECO:0000256" key="3">
    <source>
        <dbReference type="ARBA" id="ARBA00022692"/>
    </source>
</evidence>
<evidence type="ECO:0000256" key="4">
    <source>
        <dbReference type="ARBA" id="ARBA00022989"/>
    </source>
</evidence>
<evidence type="ECO:0000259" key="7">
    <source>
        <dbReference type="Pfam" id="PF01292"/>
    </source>
</evidence>
<accession>A0A934UYE6</accession>
<dbReference type="GO" id="GO:0009055">
    <property type="term" value="F:electron transfer activity"/>
    <property type="evidence" value="ECO:0007669"/>
    <property type="project" value="InterPro"/>
</dbReference>
<dbReference type="InterPro" id="IPR051542">
    <property type="entry name" value="Hydrogenase_cytochrome"/>
</dbReference>
<feature type="transmembrane region" description="Helical" evidence="6">
    <location>
        <begin position="45"/>
        <end position="66"/>
    </location>
</feature>
<reference evidence="8" key="2">
    <citation type="journal article" date="2020" name="Microorganisms">
        <title>Osmotic Adaptation and Compatible Solute Biosynthesis of Phototrophic Bacteria as Revealed from Genome Analyses.</title>
        <authorList>
            <person name="Imhoff J.F."/>
            <person name="Rahn T."/>
            <person name="Kunzel S."/>
            <person name="Keller A."/>
            <person name="Neulinger S.C."/>
        </authorList>
    </citation>
    <scope>NUCLEOTIDE SEQUENCE</scope>
    <source>
        <strain evidence="8">DSM 9154</strain>
    </source>
</reference>
<keyword evidence="2" id="KW-1003">Cell membrane</keyword>
<name>A0A934UYE6_9PROT</name>
<dbReference type="Pfam" id="PF01292">
    <property type="entry name" value="Ni_hydr_CYTB"/>
    <property type="match status" value="1"/>
</dbReference>
<keyword evidence="3 6" id="KW-0812">Transmembrane</keyword>
<feature type="transmembrane region" description="Helical" evidence="6">
    <location>
        <begin position="154"/>
        <end position="175"/>
    </location>
</feature>
<dbReference type="EMBL" id="NRRE01000007">
    <property type="protein sequence ID" value="MBK1695788.1"/>
    <property type="molecule type" value="Genomic_DNA"/>
</dbReference>
<proteinExistence type="predicted"/>
<evidence type="ECO:0000313" key="9">
    <source>
        <dbReference type="Proteomes" id="UP000778970"/>
    </source>
</evidence>
<feature type="transmembrane region" description="Helical" evidence="6">
    <location>
        <begin position="12"/>
        <end position="33"/>
    </location>
</feature>
<keyword evidence="9" id="KW-1185">Reference proteome</keyword>
<dbReference type="SUPFAM" id="SSF81342">
    <property type="entry name" value="Transmembrane di-heme cytochromes"/>
    <property type="match status" value="1"/>
</dbReference>
<protein>
    <recommendedName>
        <fullName evidence="7">Cytochrome b561 bacterial/Ni-hydrogenase domain-containing protein</fullName>
    </recommendedName>
</protein>
<evidence type="ECO:0000256" key="5">
    <source>
        <dbReference type="ARBA" id="ARBA00023136"/>
    </source>
</evidence>
<comment type="subcellular location">
    <subcellularLocation>
        <location evidence="1">Cell membrane</location>
        <topology evidence="1">Multi-pass membrane protein</topology>
    </subcellularLocation>
</comment>
<organism evidence="8 9">
    <name type="scientific">Rhodovibrio salinarum</name>
    <dbReference type="NCBI Taxonomy" id="1087"/>
    <lineage>
        <taxon>Bacteria</taxon>
        <taxon>Pseudomonadati</taxon>
        <taxon>Pseudomonadota</taxon>
        <taxon>Alphaproteobacteria</taxon>
        <taxon>Rhodospirillales</taxon>
        <taxon>Rhodovibrionaceae</taxon>
        <taxon>Rhodovibrio</taxon>
    </lineage>
</organism>
<dbReference type="AlphaFoldDB" id="A0A934UYE6"/>
<evidence type="ECO:0000256" key="1">
    <source>
        <dbReference type="ARBA" id="ARBA00004651"/>
    </source>
</evidence>
<dbReference type="InterPro" id="IPR011577">
    <property type="entry name" value="Cyt_b561_bac/Ni-Hgenase"/>
</dbReference>
<dbReference type="GO" id="GO:0022904">
    <property type="term" value="P:respiratory electron transport chain"/>
    <property type="evidence" value="ECO:0007669"/>
    <property type="project" value="InterPro"/>
</dbReference>
<keyword evidence="5 6" id="KW-0472">Membrane</keyword>